<keyword evidence="1" id="KW-0175">Coiled coil</keyword>
<dbReference type="EMBL" id="QRDX01000005">
    <property type="protein sequence ID" value="RED47917.1"/>
    <property type="molecule type" value="Genomic_DNA"/>
</dbReference>
<dbReference type="Proteomes" id="UP000256629">
    <property type="component" value="Unassembled WGS sequence"/>
</dbReference>
<name>A0A3D9HEL0_9FLAO</name>
<accession>A0A3D9HEL0</accession>
<proteinExistence type="predicted"/>
<protein>
    <recommendedName>
        <fullName evidence="6">Spy/CpxP family protein refolding chaperone</fullName>
    </recommendedName>
</protein>
<evidence type="ECO:0000256" key="1">
    <source>
        <dbReference type="SAM" id="Coils"/>
    </source>
</evidence>
<comment type="caution">
    <text evidence="4">The sequence shown here is derived from an EMBL/GenBank/DDBJ whole genome shotgun (WGS) entry which is preliminary data.</text>
</comment>
<feature type="region of interest" description="Disordered" evidence="2">
    <location>
        <begin position="130"/>
        <end position="157"/>
    </location>
</feature>
<dbReference type="OrthoDB" id="956918at2"/>
<reference evidence="4 5" key="1">
    <citation type="submission" date="2018-07" db="EMBL/GenBank/DDBJ databases">
        <title>Genomic Encyclopedia of Type Strains, Phase III (KMG-III): the genomes of soil and plant-associated and newly described type strains.</title>
        <authorList>
            <person name="Whitman W."/>
        </authorList>
    </citation>
    <scope>NUCLEOTIDE SEQUENCE [LARGE SCALE GENOMIC DNA]</scope>
    <source>
        <strain evidence="4 5">CECT 8487</strain>
    </source>
</reference>
<keyword evidence="3" id="KW-0732">Signal</keyword>
<evidence type="ECO:0000256" key="2">
    <source>
        <dbReference type="SAM" id="MobiDB-lite"/>
    </source>
</evidence>
<evidence type="ECO:0000313" key="5">
    <source>
        <dbReference type="Proteomes" id="UP000256629"/>
    </source>
</evidence>
<organism evidence="4 5">
    <name type="scientific">Seonamhaeicola aphaedonensis</name>
    <dbReference type="NCBI Taxonomy" id="1461338"/>
    <lineage>
        <taxon>Bacteria</taxon>
        <taxon>Pseudomonadati</taxon>
        <taxon>Bacteroidota</taxon>
        <taxon>Flavobacteriia</taxon>
        <taxon>Flavobacteriales</taxon>
        <taxon>Flavobacteriaceae</taxon>
    </lineage>
</organism>
<keyword evidence="5" id="KW-1185">Reference proteome</keyword>
<sequence>MKKLVLIAIALMTVQAFAQQKKGESNKERAQMMRNLSPEDAATMQTKRLTLHLDLNEKQQAEVKEILLANAEARKAKMEEIKAKKEKGELQKPTKEERIKMANARLDQQIAMKTKMKEILNDEQYDKWEKAQARMANRGNEKKKEHAKKRMHEKKTE</sequence>
<gene>
    <name evidence="4" type="ORF">DFQ02_105144</name>
</gene>
<feature type="signal peptide" evidence="3">
    <location>
        <begin position="1"/>
        <end position="18"/>
    </location>
</feature>
<evidence type="ECO:0008006" key="6">
    <source>
        <dbReference type="Google" id="ProtNLM"/>
    </source>
</evidence>
<evidence type="ECO:0000313" key="4">
    <source>
        <dbReference type="EMBL" id="RED47917.1"/>
    </source>
</evidence>
<feature type="compositionally biased region" description="Basic residues" evidence="2">
    <location>
        <begin position="145"/>
        <end position="157"/>
    </location>
</feature>
<evidence type="ECO:0000256" key="3">
    <source>
        <dbReference type="SAM" id="SignalP"/>
    </source>
</evidence>
<feature type="chain" id="PRO_5017779860" description="Spy/CpxP family protein refolding chaperone" evidence="3">
    <location>
        <begin position="19"/>
        <end position="157"/>
    </location>
</feature>
<feature type="coiled-coil region" evidence="1">
    <location>
        <begin position="56"/>
        <end position="88"/>
    </location>
</feature>
<dbReference type="RefSeq" id="WP_116524277.1">
    <property type="nucleotide sequence ID" value="NZ_QRDX01000005.1"/>
</dbReference>
<dbReference type="AlphaFoldDB" id="A0A3D9HEL0"/>